<dbReference type="PROSITE" id="PS50297">
    <property type="entry name" value="ANK_REP_REGION"/>
    <property type="match status" value="1"/>
</dbReference>
<proteinExistence type="predicted"/>
<feature type="repeat" description="ANK" evidence="2">
    <location>
        <begin position="697"/>
        <end position="721"/>
    </location>
</feature>
<gene>
    <name evidence="4" type="ORF">JI435_071520</name>
</gene>
<keyword evidence="2" id="KW-0040">ANK repeat</keyword>
<evidence type="ECO:0000259" key="3">
    <source>
        <dbReference type="Pfam" id="PF24883"/>
    </source>
</evidence>
<dbReference type="SMART" id="SM00248">
    <property type="entry name" value="ANK"/>
    <property type="match status" value="5"/>
</dbReference>
<dbReference type="Gene3D" id="1.25.40.20">
    <property type="entry name" value="Ankyrin repeat-containing domain"/>
    <property type="match status" value="2"/>
</dbReference>
<feature type="domain" description="Nephrocystin 3-like N-terminal" evidence="3">
    <location>
        <begin position="61"/>
        <end position="236"/>
    </location>
</feature>
<dbReference type="Gene3D" id="3.40.50.300">
    <property type="entry name" value="P-loop containing nucleotide triphosphate hydrolases"/>
    <property type="match status" value="1"/>
</dbReference>
<dbReference type="PANTHER" id="PTHR10039:SF5">
    <property type="entry name" value="NACHT DOMAIN-CONTAINING PROTEIN"/>
    <property type="match status" value="1"/>
</dbReference>
<dbReference type="OrthoDB" id="194358at2759"/>
<name>A0A7U2I3D8_PHANO</name>
<sequence length="831" mass="93801">MSPIYGEGREHALARLMEQIEKQPDTGISRLEAQQKKKVMRSLWFEQFQVRHTTIETAHAQTCRWLLSNCQFSDWLNPEHLTHHHGVLWIKGKPGTGKSTVMKFALAHVQETMKDSVVIHFFFNARGEEIERSTVGTYRALLLQLLTRIPKLQYLLDPLVGSTLTLGVEVKWDLQLLKSMLKKAIQTLDATPVVCFIDALDECEEQQIRDMLAFFERVSELSLSPGTRFQLCFSSRHYPNITIKAGLSLVLERQEGHAQDIVKYIQSELKIGESKIARQIQDDLQKKASGVFMWVVLVVGILRQEYDHGHIHTLSRRLKEIPADLHELFRDILTRDSRNETDLILCIQWVLYTKQPLRPAQLYYAVLAGVDPHAVTSWDPEENSQDDISRFILDASKGLTALASRANIVQFIHESVRDFLLNEDGLASIWPALKTNLEGQSHERLKQCCLAYMGVGVHFAAIRGNLRTTFLHEVQVSRDSIHSRFPFLSYAVQNVLYHANQAGAAHITQQDFLKDFPFILWSALDGLFEYNQALWYEDNVSSLYILASRNLSNLIEVHPSVRSCFEVEQGRYGTPFLAAMATGSREAVYAFIKALSDGGPGENQCQTFRRYNTDNDGQYTLPQDFRFPKQGNVVLVLVEHKKDTVLALVLPNCKVDVNAKDNAGRTAVVLAIQQGCKSIVELLLSTGRIDVNTKNITGRTPLMWAIRHGRKDMVDLLLNTGKVEINAEDAYGWTPLMWAVQQARKDIIELIFSTDKSTDKVDVNAKSKSGSTAVMEAAANGYSSIVAILLSTGKVDIGARNDRGESALMKAEKNGHGDIVQMLQSYCFREK</sequence>
<dbReference type="AlphaFoldDB" id="A0A7U2I3D8"/>
<keyword evidence="1" id="KW-0677">Repeat</keyword>
<accession>A0A7U2I3D8</accession>
<dbReference type="Pfam" id="PF12796">
    <property type="entry name" value="Ank_2"/>
    <property type="match status" value="2"/>
</dbReference>
<dbReference type="VEuPathDB" id="FungiDB:JI435_071520"/>
<evidence type="ECO:0000313" key="4">
    <source>
        <dbReference type="EMBL" id="QRD00274.1"/>
    </source>
</evidence>
<dbReference type="Pfam" id="PF24883">
    <property type="entry name" value="NPHP3_N"/>
    <property type="match status" value="1"/>
</dbReference>
<protein>
    <recommendedName>
        <fullName evidence="3">Nephrocystin 3-like N-terminal domain-containing protein</fullName>
    </recommendedName>
</protein>
<dbReference type="SUPFAM" id="SSF48403">
    <property type="entry name" value="Ankyrin repeat"/>
    <property type="match status" value="1"/>
</dbReference>
<dbReference type="InterPro" id="IPR056884">
    <property type="entry name" value="NPHP3-like_N"/>
</dbReference>
<dbReference type="InterPro" id="IPR027417">
    <property type="entry name" value="P-loop_NTPase"/>
</dbReference>
<evidence type="ECO:0000313" key="5">
    <source>
        <dbReference type="Proteomes" id="UP000663193"/>
    </source>
</evidence>
<keyword evidence="5" id="KW-1185">Reference proteome</keyword>
<dbReference type="SUPFAM" id="SSF52540">
    <property type="entry name" value="P-loop containing nucleoside triphosphate hydrolases"/>
    <property type="match status" value="1"/>
</dbReference>
<organism evidence="4 5">
    <name type="scientific">Phaeosphaeria nodorum (strain SN15 / ATCC MYA-4574 / FGSC 10173)</name>
    <name type="common">Glume blotch fungus</name>
    <name type="synonym">Parastagonospora nodorum</name>
    <dbReference type="NCBI Taxonomy" id="321614"/>
    <lineage>
        <taxon>Eukaryota</taxon>
        <taxon>Fungi</taxon>
        <taxon>Dikarya</taxon>
        <taxon>Ascomycota</taxon>
        <taxon>Pezizomycotina</taxon>
        <taxon>Dothideomycetes</taxon>
        <taxon>Pleosporomycetidae</taxon>
        <taxon>Pleosporales</taxon>
        <taxon>Pleosporineae</taxon>
        <taxon>Phaeosphaeriaceae</taxon>
        <taxon>Parastagonospora</taxon>
    </lineage>
</organism>
<dbReference type="PROSITE" id="PS50088">
    <property type="entry name" value="ANK_REPEAT"/>
    <property type="match status" value="1"/>
</dbReference>
<dbReference type="Proteomes" id="UP000663193">
    <property type="component" value="Chromosome 10"/>
</dbReference>
<dbReference type="InterPro" id="IPR002110">
    <property type="entry name" value="Ankyrin_rpt"/>
</dbReference>
<dbReference type="InterPro" id="IPR036770">
    <property type="entry name" value="Ankyrin_rpt-contain_sf"/>
</dbReference>
<evidence type="ECO:0000256" key="2">
    <source>
        <dbReference type="PROSITE-ProRule" id="PRU00023"/>
    </source>
</evidence>
<evidence type="ECO:0000256" key="1">
    <source>
        <dbReference type="ARBA" id="ARBA00022737"/>
    </source>
</evidence>
<dbReference type="PANTHER" id="PTHR10039">
    <property type="entry name" value="AMELOGENIN"/>
    <property type="match status" value="1"/>
</dbReference>
<reference evidence="5" key="1">
    <citation type="journal article" date="2021" name="BMC Genomics">
        <title>Chromosome-level genome assembly and manually-curated proteome of model necrotroph Parastagonospora nodorum Sn15 reveals a genome-wide trove of candidate effector homologs, and redundancy of virulence-related functions within an accessory chromosome.</title>
        <authorList>
            <person name="Bertazzoni S."/>
            <person name="Jones D.A.B."/>
            <person name="Phan H.T."/>
            <person name="Tan K.-C."/>
            <person name="Hane J.K."/>
        </authorList>
    </citation>
    <scope>NUCLEOTIDE SEQUENCE [LARGE SCALE GENOMIC DNA]</scope>
    <source>
        <strain evidence="5">SN15 / ATCC MYA-4574 / FGSC 10173)</strain>
    </source>
</reference>
<dbReference type="EMBL" id="CP069032">
    <property type="protein sequence ID" value="QRD00274.1"/>
    <property type="molecule type" value="Genomic_DNA"/>
</dbReference>